<organism evidence="1 2">
    <name type="scientific">Tumebacillus lipolyticus</name>
    <dbReference type="NCBI Taxonomy" id="1280370"/>
    <lineage>
        <taxon>Bacteria</taxon>
        <taxon>Bacillati</taxon>
        <taxon>Bacillota</taxon>
        <taxon>Bacilli</taxon>
        <taxon>Bacillales</taxon>
        <taxon>Alicyclobacillaceae</taxon>
        <taxon>Tumebacillus</taxon>
    </lineage>
</organism>
<comment type="caution">
    <text evidence="1">The sequence shown here is derived from an EMBL/GenBank/DDBJ whole genome shotgun (WGS) entry which is preliminary data.</text>
</comment>
<proteinExistence type="predicted"/>
<name>A0ABW5A007_9BACL</name>
<dbReference type="InterPro" id="IPR026988">
    <property type="entry name" value="YaaC-like"/>
</dbReference>
<gene>
    <name evidence="1" type="ORF">ACFSOY_12300</name>
</gene>
<dbReference type="Pfam" id="PF14175">
    <property type="entry name" value="YaaC"/>
    <property type="match status" value="1"/>
</dbReference>
<evidence type="ECO:0000313" key="2">
    <source>
        <dbReference type="Proteomes" id="UP001597343"/>
    </source>
</evidence>
<reference evidence="2" key="1">
    <citation type="journal article" date="2019" name="Int. J. Syst. Evol. Microbiol.">
        <title>The Global Catalogue of Microorganisms (GCM) 10K type strain sequencing project: providing services to taxonomists for standard genome sequencing and annotation.</title>
        <authorList>
            <consortium name="The Broad Institute Genomics Platform"/>
            <consortium name="The Broad Institute Genome Sequencing Center for Infectious Disease"/>
            <person name="Wu L."/>
            <person name="Ma J."/>
        </authorList>
    </citation>
    <scope>NUCLEOTIDE SEQUENCE [LARGE SCALE GENOMIC DNA]</scope>
    <source>
        <strain evidence="2">CGMCC 1.13574</strain>
    </source>
</reference>
<dbReference type="Proteomes" id="UP001597343">
    <property type="component" value="Unassembled WGS sequence"/>
</dbReference>
<evidence type="ECO:0000313" key="1">
    <source>
        <dbReference type="EMBL" id="MFD2170780.1"/>
    </source>
</evidence>
<sequence>MQTTVRIPTEQPYRKLWDTYVYFENEQTSSEFLRARYLKSGFDSVQKLAYRATPKFIFSIKQAREYYRAAETCDILTKPLLLYYGMMALAKALITSHDPDYPSTTSVLKHGLSTRKLKREEYAFAEDEVRVQKDGIFHVLHRTLGGSLLAHQQRFSMKELLAVIPELIPTYQRLYGQAKVGMLEVMREAEQKARWRVQRSFVAGCDLTRDELLELLNRFGEERTRFRYLEEPDETGTFCLGVDGDERAHPLVLFDFSGRPHLRFPHGEQLLLPELSVHYLIMFVLGMLCRYETERWGEMILTFSSHDTFLINEFLNVSMRKYPNLILNELCQEETIFYTPHHPH</sequence>
<dbReference type="EMBL" id="JBHUIO010000006">
    <property type="protein sequence ID" value="MFD2170780.1"/>
    <property type="molecule type" value="Genomic_DNA"/>
</dbReference>
<protein>
    <submittedName>
        <fullName evidence="1">YaaC family protein</fullName>
    </submittedName>
</protein>
<keyword evidence="2" id="KW-1185">Reference proteome</keyword>
<accession>A0ABW5A007</accession>
<dbReference type="RefSeq" id="WP_386047064.1">
    <property type="nucleotide sequence ID" value="NZ_JBHUIO010000006.1"/>
</dbReference>